<keyword evidence="2" id="KW-1185">Reference proteome</keyword>
<dbReference type="Pfam" id="PF14375">
    <property type="entry name" value="Cys_rich_CWC"/>
    <property type="match status" value="1"/>
</dbReference>
<dbReference type="InterPro" id="IPR032720">
    <property type="entry name" value="Cys_rich_CWC"/>
</dbReference>
<accession>A0A0H3KFT4</accession>
<organism evidence="1 2">
    <name type="scientific">Burkholderia multivorans (strain ATCC 17616 / 249)</name>
    <dbReference type="NCBI Taxonomy" id="395019"/>
    <lineage>
        <taxon>Bacteria</taxon>
        <taxon>Pseudomonadati</taxon>
        <taxon>Pseudomonadota</taxon>
        <taxon>Betaproteobacteria</taxon>
        <taxon>Burkholderiales</taxon>
        <taxon>Burkholderiaceae</taxon>
        <taxon>Burkholderia</taxon>
        <taxon>Burkholderia cepacia complex</taxon>
    </lineage>
</organism>
<dbReference type="RefSeq" id="WP_012214351.1">
    <property type="nucleotide sequence ID" value="NC_010084.1"/>
</dbReference>
<dbReference type="HOGENOM" id="CLU_173275_0_0_4"/>
<evidence type="ECO:0000313" key="2">
    <source>
        <dbReference type="Proteomes" id="UP000008815"/>
    </source>
</evidence>
<gene>
    <name evidence="1" type="ordered locus">BMULJ_00140</name>
</gene>
<dbReference type="KEGG" id="bmj:BMULJ_00140"/>
<dbReference type="STRING" id="395019.BMULJ_00140"/>
<dbReference type="Proteomes" id="UP000008815">
    <property type="component" value="Chromosome 1"/>
</dbReference>
<dbReference type="AlphaFoldDB" id="A0A0H3KFT4"/>
<evidence type="ECO:0008006" key="3">
    <source>
        <dbReference type="Google" id="ProtNLM"/>
    </source>
</evidence>
<sequence>MTDSAAGVRSVPRRVRCARCGRGFDCGAHTQPFECWCASMPTPPGAPPSAPGMRCLCPECLAAEIAQRMAGAPG</sequence>
<name>A0A0H3KFT4_BURM1</name>
<dbReference type="KEGG" id="bmu:Bmul_3091"/>
<dbReference type="EMBL" id="AP009385">
    <property type="protein sequence ID" value="BAG42118.1"/>
    <property type="molecule type" value="Genomic_DNA"/>
</dbReference>
<evidence type="ECO:0000313" key="1">
    <source>
        <dbReference type="EMBL" id="BAG42118.1"/>
    </source>
</evidence>
<reference evidence="1 2" key="1">
    <citation type="submission" date="2007-04" db="EMBL/GenBank/DDBJ databases">
        <title>Complete genome sequence of Burkholderia multivorans ATCC 17616.</title>
        <authorList>
            <person name="Ohtsubo Y."/>
            <person name="Yamashita A."/>
            <person name="Kurokawa K."/>
            <person name="Takami H."/>
            <person name="Yuhara S."/>
            <person name="Nishiyama E."/>
            <person name="Endo R."/>
            <person name="Miyazaki R."/>
            <person name="Ono A."/>
            <person name="Yano K."/>
            <person name="Ito M."/>
            <person name="Sota M."/>
            <person name="Yuji N."/>
            <person name="Hattori M."/>
            <person name="Tsuda M."/>
        </authorList>
    </citation>
    <scope>NUCLEOTIDE SEQUENCE [LARGE SCALE GENOMIC DNA]</scope>
    <source>
        <strain evidence="2">ATCC 17616 / 249</strain>
    </source>
</reference>
<proteinExistence type="predicted"/>
<dbReference type="eggNOG" id="ENOG5033DAW">
    <property type="taxonomic scope" value="Bacteria"/>
</dbReference>
<protein>
    <recommendedName>
        <fullName evidence="3">Cysteine-rich CWC family protein</fullName>
    </recommendedName>
</protein>